<dbReference type="OrthoDB" id="9815592at2"/>
<evidence type="ECO:0000256" key="3">
    <source>
        <dbReference type="ARBA" id="ARBA00022737"/>
    </source>
</evidence>
<protein>
    <submittedName>
        <fullName evidence="5">Acetyltransferase (Isoleucine patch superfamily)</fullName>
    </submittedName>
</protein>
<reference evidence="5 6" key="1">
    <citation type="submission" date="2016-10" db="EMBL/GenBank/DDBJ databases">
        <authorList>
            <person name="de Groot N.N."/>
        </authorList>
    </citation>
    <scope>NUCLEOTIDE SEQUENCE [LARGE SCALE GENOMIC DNA]</scope>
    <source>
        <strain evidence="5 6">EP1-55-1</strain>
    </source>
</reference>
<dbReference type="EMBL" id="FOXB01000001">
    <property type="protein sequence ID" value="SFO86923.1"/>
    <property type="molecule type" value="Genomic_DNA"/>
</dbReference>
<dbReference type="GO" id="GO:0008374">
    <property type="term" value="F:O-acyltransferase activity"/>
    <property type="evidence" value="ECO:0007669"/>
    <property type="project" value="TreeGrafter"/>
</dbReference>
<name>A0A1I5KPZ5_9BACT</name>
<dbReference type="Proteomes" id="UP000199227">
    <property type="component" value="Unassembled WGS sequence"/>
</dbReference>
<gene>
    <name evidence="5" type="ORF">SAMN05216234_10123</name>
</gene>
<dbReference type="InterPro" id="IPR018357">
    <property type="entry name" value="Hexapep_transf_CS"/>
</dbReference>
<dbReference type="InterPro" id="IPR011004">
    <property type="entry name" value="Trimer_LpxA-like_sf"/>
</dbReference>
<evidence type="ECO:0000313" key="6">
    <source>
        <dbReference type="Proteomes" id="UP000199227"/>
    </source>
</evidence>
<dbReference type="PROSITE" id="PS00101">
    <property type="entry name" value="HEXAPEP_TRANSFERASES"/>
    <property type="match status" value="1"/>
</dbReference>
<dbReference type="CDD" id="cd04647">
    <property type="entry name" value="LbH_MAT_like"/>
    <property type="match status" value="1"/>
</dbReference>
<dbReference type="RefSeq" id="WP_092909682.1">
    <property type="nucleotide sequence ID" value="NZ_FOXB01000001.1"/>
</dbReference>
<dbReference type="AlphaFoldDB" id="A0A1I5KPZ5"/>
<proteinExistence type="inferred from homology"/>
<evidence type="ECO:0000256" key="1">
    <source>
        <dbReference type="ARBA" id="ARBA00007274"/>
    </source>
</evidence>
<dbReference type="SUPFAM" id="SSF51161">
    <property type="entry name" value="Trimeric LpxA-like enzymes"/>
    <property type="match status" value="1"/>
</dbReference>
<organism evidence="5 6">
    <name type="scientific">Hydrogenimonas thermophila</name>
    <dbReference type="NCBI Taxonomy" id="223786"/>
    <lineage>
        <taxon>Bacteria</taxon>
        <taxon>Pseudomonadati</taxon>
        <taxon>Campylobacterota</taxon>
        <taxon>Epsilonproteobacteria</taxon>
        <taxon>Campylobacterales</taxon>
        <taxon>Hydrogenimonadaceae</taxon>
        <taxon>Hydrogenimonas</taxon>
    </lineage>
</organism>
<dbReference type="Gene3D" id="2.160.10.10">
    <property type="entry name" value="Hexapeptide repeat proteins"/>
    <property type="match status" value="1"/>
</dbReference>
<dbReference type="PANTHER" id="PTHR23416">
    <property type="entry name" value="SIALIC ACID SYNTHASE-RELATED"/>
    <property type="match status" value="1"/>
</dbReference>
<keyword evidence="3" id="KW-0677">Repeat</keyword>
<dbReference type="STRING" id="223786.SAMN05216234_10123"/>
<keyword evidence="4" id="KW-0012">Acyltransferase</keyword>
<sequence>MNLLEYIWKQYNYKWLLPFRKLKFYMIGSKVGKVKIYGKVKVGGWYHNITIEDNVTLNEGVYLQAREKIIIKKNSRISSFVKIYTAKLTVESSRKHISKPVVIEENVWIGSGAIILSGVKIGKNSIIGAGSVVSKNVEANSFYAGNPAKKIKDLEIE</sequence>
<dbReference type="InterPro" id="IPR001451">
    <property type="entry name" value="Hexapep"/>
</dbReference>
<dbReference type="Pfam" id="PF00132">
    <property type="entry name" value="Hexapep"/>
    <property type="match status" value="1"/>
</dbReference>
<dbReference type="InterPro" id="IPR051159">
    <property type="entry name" value="Hexapeptide_acetyltransf"/>
</dbReference>
<comment type="similarity">
    <text evidence="1">Belongs to the transferase hexapeptide repeat family.</text>
</comment>
<keyword evidence="2 5" id="KW-0808">Transferase</keyword>
<dbReference type="PANTHER" id="PTHR23416:SF23">
    <property type="entry name" value="ACETYLTRANSFERASE C18B11.09C-RELATED"/>
    <property type="match status" value="1"/>
</dbReference>
<evidence type="ECO:0000256" key="2">
    <source>
        <dbReference type="ARBA" id="ARBA00022679"/>
    </source>
</evidence>
<evidence type="ECO:0000256" key="4">
    <source>
        <dbReference type="ARBA" id="ARBA00023315"/>
    </source>
</evidence>
<evidence type="ECO:0000313" key="5">
    <source>
        <dbReference type="EMBL" id="SFO86923.1"/>
    </source>
</evidence>
<accession>A0A1I5KPZ5</accession>
<keyword evidence="6" id="KW-1185">Reference proteome</keyword>